<dbReference type="PANTHER" id="PTHR30158">
    <property type="entry name" value="ACRA/E-RELATED COMPONENT OF DRUG EFFLUX TRANSPORTER"/>
    <property type="match status" value="1"/>
</dbReference>
<dbReference type="InterPro" id="IPR058624">
    <property type="entry name" value="MdtA-like_HH"/>
</dbReference>
<dbReference type="Pfam" id="PF25917">
    <property type="entry name" value="BSH_RND"/>
    <property type="match status" value="1"/>
</dbReference>
<dbReference type="InterPro" id="IPR058625">
    <property type="entry name" value="MdtA-like_BSH"/>
</dbReference>
<dbReference type="InterPro" id="IPR058627">
    <property type="entry name" value="MdtA-like_C"/>
</dbReference>
<evidence type="ECO:0000259" key="6">
    <source>
        <dbReference type="Pfam" id="PF25917"/>
    </source>
</evidence>
<evidence type="ECO:0000259" key="8">
    <source>
        <dbReference type="Pfam" id="PF25967"/>
    </source>
</evidence>
<dbReference type="PROSITE" id="PS51257">
    <property type="entry name" value="PROKAR_LIPOPROTEIN"/>
    <property type="match status" value="1"/>
</dbReference>
<evidence type="ECO:0000259" key="5">
    <source>
        <dbReference type="Pfam" id="PF25876"/>
    </source>
</evidence>
<evidence type="ECO:0000313" key="9">
    <source>
        <dbReference type="EMBL" id="TWI81598.1"/>
    </source>
</evidence>
<dbReference type="Gene3D" id="1.10.287.470">
    <property type="entry name" value="Helix hairpin bin"/>
    <property type="match status" value="1"/>
</dbReference>
<evidence type="ECO:0000256" key="2">
    <source>
        <dbReference type="ARBA" id="ARBA00009477"/>
    </source>
</evidence>
<evidence type="ECO:0000259" key="7">
    <source>
        <dbReference type="Pfam" id="PF25944"/>
    </source>
</evidence>
<dbReference type="Proteomes" id="UP000316167">
    <property type="component" value="Unassembled WGS sequence"/>
</dbReference>
<dbReference type="GO" id="GO:0030313">
    <property type="term" value="C:cell envelope"/>
    <property type="evidence" value="ECO:0007669"/>
    <property type="project" value="UniProtKB-SubCell"/>
</dbReference>
<dbReference type="Pfam" id="PF25967">
    <property type="entry name" value="RND-MFP_C"/>
    <property type="match status" value="1"/>
</dbReference>
<sequence length="379" mass="42305">MNYRQTKSAALYLLLGAALPFTMLSCATEEKKTSEKAEKFQVIKPMLVDTVYQEEYVAEIHALQNVEIRTRVKGFIEHIHIDEGKEVTAGQLLFTLSSRSFKEDLLKANAQLKSATAELKAMEVELKNTKSLVEKNIVSKTELEMVQAKKEAVQAKIDEANSAIAMAKLNLSFTEVRAPFSGVINRIPNKRGSLVEEGTLLTTISNNKEVFAYFNLSESDYLNYITAGKTEQFKTAQLLLANNSVYNHTGTIEISESEFDASSGNIAFRARFPNPGALLKHGGNGKIIITKPLKNAMLIPLRSTFEIQDKVFVFAVDEKNKAKQKTIVPKMRIPHYYVVERGISKDDKIVYEGVENVKDGDAINPQLIEPESATYISKN</sequence>
<comment type="similarity">
    <text evidence="2">Belongs to the membrane fusion protein (MFP) (TC 8.A.1) family.</text>
</comment>
<dbReference type="Pfam" id="PF25876">
    <property type="entry name" value="HH_MFP_RND"/>
    <property type="match status" value="1"/>
</dbReference>
<protein>
    <submittedName>
        <fullName evidence="9">Membrane fusion protein (Multidrug efflux system)</fullName>
    </submittedName>
</protein>
<keyword evidence="10" id="KW-1185">Reference proteome</keyword>
<dbReference type="AlphaFoldDB" id="A0A562SKA3"/>
<dbReference type="EMBL" id="VLLE01000004">
    <property type="protein sequence ID" value="TWI81598.1"/>
    <property type="molecule type" value="Genomic_DNA"/>
</dbReference>
<feature type="domain" description="Multidrug resistance protein MdtA-like C-terminal permuted SH3" evidence="8">
    <location>
        <begin position="295"/>
        <end position="354"/>
    </location>
</feature>
<gene>
    <name evidence="9" type="ORF">IQ13_2616</name>
</gene>
<dbReference type="Pfam" id="PF25944">
    <property type="entry name" value="Beta-barrel_RND"/>
    <property type="match status" value="1"/>
</dbReference>
<evidence type="ECO:0000313" key="10">
    <source>
        <dbReference type="Proteomes" id="UP000316167"/>
    </source>
</evidence>
<feature type="domain" description="Multidrug resistance protein MdtA-like alpha-helical hairpin" evidence="5">
    <location>
        <begin position="105"/>
        <end position="174"/>
    </location>
</feature>
<feature type="coiled-coil region" evidence="3">
    <location>
        <begin position="105"/>
        <end position="170"/>
    </location>
</feature>
<dbReference type="NCBIfam" id="TIGR01730">
    <property type="entry name" value="RND_mfp"/>
    <property type="match status" value="1"/>
</dbReference>
<feature type="chain" id="PRO_5022064086" evidence="4">
    <location>
        <begin position="28"/>
        <end position="379"/>
    </location>
</feature>
<organism evidence="9 10">
    <name type="scientific">Lacibacter cauensis</name>
    <dbReference type="NCBI Taxonomy" id="510947"/>
    <lineage>
        <taxon>Bacteria</taxon>
        <taxon>Pseudomonadati</taxon>
        <taxon>Bacteroidota</taxon>
        <taxon>Chitinophagia</taxon>
        <taxon>Chitinophagales</taxon>
        <taxon>Chitinophagaceae</taxon>
        <taxon>Lacibacter</taxon>
    </lineage>
</organism>
<proteinExistence type="inferred from homology"/>
<dbReference type="GO" id="GO:0046677">
    <property type="term" value="P:response to antibiotic"/>
    <property type="evidence" value="ECO:0007669"/>
    <property type="project" value="TreeGrafter"/>
</dbReference>
<keyword evidence="4" id="KW-0732">Signal</keyword>
<feature type="domain" description="Multidrug resistance protein MdtA-like barrel-sandwich hybrid" evidence="6">
    <location>
        <begin position="65"/>
        <end position="200"/>
    </location>
</feature>
<dbReference type="Gene3D" id="2.40.30.170">
    <property type="match status" value="1"/>
</dbReference>
<dbReference type="GO" id="GO:0022857">
    <property type="term" value="F:transmembrane transporter activity"/>
    <property type="evidence" value="ECO:0007669"/>
    <property type="project" value="InterPro"/>
</dbReference>
<dbReference type="PANTHER" id="PTHR30158:SF23">
    <property type="entry name" value="MULTIDRUG RESISTANCE PROTEIN MEXA"/>
    <property type="match status" value="1"/>
</dbReference>
<reference evidence="9 10" key="1">
    <citation type="journal article" date="2015" name="Stand. Genomic Sci.">
        <title>Genomic Encyclopedia of Bacterial and Archaeal Type Strains, Phase III: the genomes of soil and plant-associated and newly described type strains.</title>
        <authorList>
            <person name="Whitman W.B."/>
            <person name="Woyke T."/>
            <person name="Klenk H.P."/>
            <person name="Zhou Y."/>
            <person name="Lilburn T.G."/>
            <person name="Beck B.J."/>
            <person name="De Vos P."/>
            <person name="Vandamme P."/>
            <person name="Eisen J.A."/>
            <person name="Garrity G."/>
            <person name="Hugenholtz P."/>
            <person name="Kyrpides N.C."/>
        </authorList>
    </citation>
    <scope>NUCLEOTIDE SEQUENCE [LARGE SCALE GENOMIC DNA]</scope>
    <source>
        <strain evidence="9 10">CGMCC 1.7271</strain>
    </source>
</reference>
<dbReference type="Gene3D" id="2.40.420.20">
    <property type="match status" value="1"/>
</dbReference>
<evidence type="ECO:0000256" key="4">
    <source>
        <dbReference type="SAM" id="SignalP"/>
    </source>
</evidence>
<name>A0A562SKA3_9BACT</name>
<evidence type="ECO:0000256" key="1">
    <source>
        <dbReference type="ARBA" id="ARBA00004196"/>
    </source>
</evidence>
<comment type="caution">
    <text evidence="9">The sequence shown here is derived from an EMBL/GenBank/DDBJ whole genome shotgun (WGS) entry which is preliminary data.</text>
</comment>
<dbReference type="SUPFAM" id="SSF111369">
    <property type="entry name" value="HlyD-like secretion proteins"/>
    <property type="match status" value="1"/>
</dbReference>
<feature type="signal peptide" evidence="4">
    <location>
        <begin position="1"/>
        <end position="27"/>
    </location>
</feature>
<keyword evidence="3" id="KW-0175">Coiled coil</keyword>
<feature type="domain" description="Multidrug resistance protein MdtA-like beta-barrel" evidence="7">
    <location>
        <begin position="214"/>
        <end position="280"/>
    </location>
</feature>
<comment type="subcellular location">
    <subcellularLocation>
        <location evidence="1">Cell envelope</location>
    </subcellularLocation>
</comment>
<dbReference type="InterPro" id="IPR006143">
    <property type="entry name" value="RND_pump_MFP"/>
</dbReference>
<dbReference type="InterPro" id="IPR058626">
    <property type="entry name" value="MdtA-like_b-barrel"/>
</dbReference>
<dbReference type="GO" id="GO:0005886">
    <property type="term" value="C:plasma membrane"/>
    <property type="evidence" value="ECO:0007669"/>
    <property type="project" value="TreeGrafter"/>
</dbReference>
<evidence type="ECO:0000256" key="3">
    <source>
        <dbReference type="SAM" id="Coils"/>
    </source>
</evidence>
<accession>A0A562SKA3</accession>
<dbReference type="Gene3D" id="2.40.50.100">
    <property type="match status" value="1"/>
</dbReference>
<dbReference type="RefSeq" id="WP_199758252.1">
    <property type="nucleotide sequence ID" value="NZ_VLLE01000004.1"/>
</dbReference>